<name>M5X547_PRUPE</name>
<protein>
    <submittedName>
        <fullName evidence="2">Uncharacterized protein</fullName>
    </submittedName>
</protein>
<organism evidence="2 3">
    <name type="scientific">Prunus persica</name>
    <name type="common">Peach</name>
    <name type="synonym">Amygdalus persica</name>
    <dbReference type="NCBI Taxonomy" id="3760"/>
    <lineage>
        <taxon>Eukaryota</taxon>
        <taxon>Viridiplantae</taxon>
        <taxon>Streptophyta</taxon>
        <taxon>Embryophyta</taxon>
        <taxon>Tracheophyta</taxon>
        <taxon>Spermatophyta</taxon>
        <taxon>Magnoliopsida</taxon>
        <taxon>eudicotyledons</taxon>
        <taxon>Gunneridae</taxon>
        <taxon>Pentapetalae</taxon>
        <taxon>rosids</taxon>
        <taxon>fabids</taxon>
        <taxon>Rosales</taxon>
        <taxon>Rosaceae</taxon>
        <taxon>Amygdaloideae</taxon>
        <taxon>Amygdaleae</taxon>
        <taxon>Prunus</taxon>
    </lineage>
</organism>
<accession>M5X547</accession>
<evidence type="ECO:0000313" key="3">
    <source>
        <dbReference type="Proteomes" id="UP000006882"/>
    </source>
</evidence>
<feature type="compositionally biased region" description="Polar residues" evidence="1">
    <location>
        <begin position="28"/>
        <end position="40"/>
    </location>
</feature>
<dbReference type="eggNOG" id="KOG0354">
    <property type="taxonomic scope" value="Eukaryota"/>
</dbReference>
<dbReference type="HOGENOM" id="CLU_1417335_0_0_1"/>
<sequence length="192" mass="21050">MAPDGACPLQHVLIFLQNSNTLLTQSPLERQPSSSATYSPDSAAPTMRTTETGSSCGKPSFSLQTPQSDCTNQPNKMDLKSFQMNCNAEGTPCTTGISPGYEIESRKRKLSSHHSRSVPAVNLEREFSRQSEAAGRDLQHNDANGDVLYDDLFFEGLDRAAVEAQATLLLKQKSELPRQKHLQHSPTFDLGI</sequence>
<dbReference type="Gramene" id="ONI20505">
    <property type="protein sequence ID" value="ONI20505"/>
    <property type="gene ID" value="PRUPE_2G019700"/>
</dbReference>
<evidence type="ECO:0000256" key="1">
    <source>
        <dbReference type="SAM" id="MobiDB-lite"/>
    </source>
</evidence>
<reference evidence="2 3" key="1">
    <citation type="journal article" date="2013" name="Nat. Genet.">
        <title>The high-quality draft genome of peach (Prunus persica) identifies unique patterns of genetic diversity, domestication and genome evolution.</title>
        <authorList>
            <consortium name="International Peach Genome Initiative"/>
            <person name="Verde I."/>
            <person name="Abbott A.G."/>
            <person name="Scalabrin S."/>
            <person name="Jung S."/>
            <person name="Shu S."/>
            <person name="Marroni F."/>
            <person name="Zhebentyayeva T."/>
            <person name="Dettori M.T."/>
            <person name="Grimwood J."/>
            <person name="Cattonaro F."/>
            <person name="Zuccolo A."/>
            <person name="Rossini L."/>
            <person name="Jenkins J."/>
            <person name="Vendramin E."/>
            <person name="Meisel L.A."/>
            <person name="Decroocq V."/>
            <person name="Sosinski B."/>
            <person name="Prochnik S."/>
            <person name="Mitros T."/>
            <person name="Policriti A."/>
            <person name="Cipriani G."/>
            <person name="Dondini L."/>
            <person name="Ficklin S."/>
            <person name="Goodstein D.M."/>
            <person name="Xuan P."/>
            <person name="Del Fabbro C."/>
            <person name="Aramini V."/>
            <person name="Copetti D."/>
            <person name="Gonzalez S."/>
            <person name="Horner D.S."/>
            <person name="Falchi R."/>
            <person name="Lucas S."/>
            <person name="Mica E."/>
            <person name="Maldonado J."/>
            <person name="Lazzari B."/>
            <person name="Bielenberg D."/>
            <person name="Pirona R."/>
            <person name="Miculan M."/>
            <person name="Barakat A."/>
            <person name="Testolin R."/>
            <person name="Stella A."/>
            <person name="Tartarini S."/>
            <person name="Tonutti P."/>
            <person name="Arus P."/>
            <person name="Orellana A."/>
            <person name="Wells C."/>
            <person name="Main D."/>
            <person name="Vizzotto G."/>
            <person name="Silva H."/>
            <person name="Salamini F."/>
            <person name="Schmutz J."/>
            <person name="Morgante M."/>
            <person name="Rokhsar D.S."/>
        </authorList>
    </citation>
    <scope>NUCLEOTIDE SEQUENCE [LARGE SCALE GENOMIC DNA]</scope>
    <source>
        <strain evidence="3">cv. Nemared</strain>
    </source>
</reference>
<feature type="region of interest" description="Disordered" evidence="1">
    <location>
        <begin position="28"/>
        <end position="76"/>
    </location>
</feature>
<dbReference type="STRING" id="3760.M5X547"/>
<dbReference type="Proteomes" id="UP000006882">
    <property type="component" value="Chromosome G2"/>
</dbReference>
<feature type="compositionally biased region" description="Polar residues" evidence="1">
    <location>
        <begin position="47"/>
        <end position="75"/>
    </location>
</feature>
<proteinExistence type="predicted"/>
<dbReference type="EMBL" id="CM007652">
    <property type="protein sequence ID" value="ONI20505.1"/>
    <property type="molecule type" value="Genomic_DNA"/>
</dbReference>
<dbReference type="AlphaFoldDB" id="M5X547"/>
<evidence type="ECO:0000313" key="2">
    <source>
        <dbReference type="EMBL" id="ONI20505.1"/>
    </source>
</evidence>
<keyword evidence="3" id="KW-1185">Reference proteome</keyword>
<gene>
    <name evidence="2" type="ORF">PRUPE_2G019700</name>
</gene>